<dbReference type="PANTHER" id="PTHR30329:SF21">
    <property type="entry name" value="LIPOPROTEIN YIAD-RELATED"/>
    <property type="match status" value="1"/>
</dbReference>
<dbReference type="InterPro" id="IPR050330">
    <property type="entry name" value="Bact_OuterMem_StrucFunc"/>
</dbReference>
<feature type="signal peptide" evidence="3">
    <location>
        <begin position="1"/>
        <end position="23"/>
    </location>
</feature>
<feature type="chain" id="PRO_5032292277" description="OmpA-like domain-containing protein" evidence="3">
    <location>
        <begin position="24"/>
        <end position="458"/>
    </location>
</feature>
<dbReference type="Pfam" id="PF00691">
    <property type="entry name" value="OmpA"/>
    <property type="match status" value="1"/>
</dbReference>
<sequence length="458" mass="49517">MNVPALAFLSTVTVLFGNTPGIAAVFQTTGNTPSGAQVALHAYPVRDDSSSLKKTMSPIQNAKGGKQKPPTPKEQEPNALREQGHSQGQASQELSALRSSLQEAKQQIDELERQLAISNLEHAKRRIGELEQRLGAKDQEIATLRSTLDEDSKLKSDLAAQTEQVTLANNRVAELEQQLAGKEQELTKIKDNLQHVTQKIVELTPQLTARTEELARAQQSLADLQRKLAKQDDTARALEANSVDTSPSADLPPDPNLSVTNLLPHKPTRTESPEPSKSDLIKVGETLSNTLEDQIKKGSVALEQRENTLTLTLASGGLFASGEATMTQEGTSLLEQIGTIVQKFSYQSIEVAGHTDSIPVKNDPRRTFRDNGELSQARAEHASQALINSGVEVDRVKAVGYADTRPIATNETRAGRSKNRRVEIMISSSPPVGPSAQIKSQSGNPAGQPISLTSPRRP</sequence>
<dbReference type="Gene3D" id="3.30.1330.60">
    <property type="entry name" value="OmpA-like domain"/>
    <property type="match status" value="1"/>
</dbReference>
<feature type="compositionally biased region" description="Polar residues" evidence="2">
    <location>
        <begin position="437"/>
        <end position="458"/>
    </location>
</feature>
<gene>
    <name evidence="5" type="ORF">Nkreftii_000613</name>
</gene>
<dbReference type="Proteomes" id="UP000593737">
    <property type="component" value="Chromosome"/>
</dbReference>
<keyword evidence="1" id="KW-0472">Membrane</keyword>
<dbReference type="KEGG" id="nkf:Nkreftii_000613"/>
<dbReference type="InterPro" id="IPR036737">
    <property type="entry name" value="OmpA-like_sf"/>
</dbReference>
<dbReference type="PROSITE" id="PS51123">
    <property type="entry name" value="OMPA_2"/>
    <property type="match status" value="1"/>
</dbReference>
<feature type="region of interest" description="Disordered" evidence="2">
    <location>
        <begin position="240"/>
        <end position="278"/>
    </location>
</feature>
<feature type="domain" description="OmpA-like" evidence="4">
    <location>
        <begin position="306"/>
        <end position="430"/>
    </location>
</feature>
<evidence type="ECO:0000259" key="4">
    <source>
        <dbReference type="PROSITE" id="PS51123"/>
    </source>
</evidence>
<dbReference type="EMBL" id="CP047423">
    <property type="protein sequence ID" value="QPD02839.1"/>
    <property type="molecule type" value="Genomic_DNA"/>
</dbReference>
<dbReference type="SUPFAM" id="SSF103088">
    <property type="entry name" value="OmpA-like"/>
    <property type="match status" value="1"/>
</dbReference>
<dbReference type="CDD" id="cd07185">
    <property type="entry name" value="OmpA_C-like"/>
    <property type="match status" value="1"/>
</dbReference>
<name>A0A7S8FB51_9BACT</name>
<accession>A0A7S8FB51</accession>
<evidence type="ECO:0000313" key="6">
    <source>
        <dbReference type="Proteomes" id="UP000593737"/>
    </source>
</evidence>
<feature type="region of interest" description="Disordered" evidence="2">
    <location>
        <begin position="409"/>
        <end position="458"/>
    </location>
</feature>
<evidence type="ECO:0000256" key="1">
    <source>
        <dbReference type="PROSITE-ProRule" id="PRU00473"/>
    </source>
</evidence>
<protein>
    <recommendedName>
        <fullName evidence="4">OmpA-like domain-containing protein</fullName>
    </recommendedName>
</protein>
<dbReference type="GO" id="GO:0016020">
    <property type="term" value="C:membrane"/>
    <property type="evidence" value="ECO:0007669"/>
    <property type="project" value="UniProtKB-UniRule"/>
</dbReference>
<feature type="region of interest" description="Disordered" evidence="2">
    <location>
        <begin position="47"/>
        <end position="101"/>
    </location>
</feature>
<proteinExistence type="predicted"/>
<feature type="compositionally biased region" description="Polar residues" evidence="2">
    <location>
        <begin position="85"/>
        <end position="101"/>
    </location>
</feature>
<dbReference type="InterPro" id="IPR006665">
    <property type="entry name" value="OmpA-like"/>
</dbReference>
<evidence type="ECO:0000313" key="5">
    <source>
        <dbReference type="EMBL" id="QPD02839.1"/>
    </source>
</evidence>
<keyword evidence="3" id="KW-0732">Signal</keyword>
<organism evidence="5 6">
    <name type="scientific">Candidatus Nitrospira kreftii</name>
    <dbReference type="NCBI Taxonomy" id="2652173"/>
    <lineage>
        <taxon>Bacteria</taxon>
        <taxon>Pseudomonadati</taxon>
        <taxon>Nitrospirota</taxon>
        <taxon>Nitrospiria</taxon>
        <taxon>Nitrospirales</taxon>
        <taxon>Nitrospiraceae</taxon>
        <taxon>Nitrospira</taxon>
    </lineage>
</organism>
<evidence type="ECO:0000256" key="2">
    <source>
        <dbReference type="SAM" id="MobiDB-lite"/>
    </source>
</evidence>
<evidence type="ECO:0000256" key="3">
    <source>
        <dbReference type="SAM" id="SignalP"/>
    </source>
</evidence>
<reference evidence="5 6" key="1">
    <citation type="journal article" date="2020" name="ISME J.">
        <title>Enrichment and physiological characterization of a novel comammox Nitrospira indicates ammonium inhibition of complete nitrification.</title>
        <authorList>
            <person name="Sakoula D."/>
            <person name="Koch H."/>
            <person name="Frank J."/>
            <person name="Jetten M.S.M."/>
            <person name="van Kessel M.A.H.J."/>
            <person name="Lucker S."/>
        </authorList>
    </citation>
    <scope>NUCLEOTIDE SEQUENCE [LARGE SCALE GENOMIC DNA]</scope>
    <source>
        <strain evidence="5">Comreactor17</strain>
    </source>
</reference>
<dbReference type="SUPFAM" id="SSF57997">
    <property type="entry name" value="Tropomyosin"/>
    <property type="match status" value="1"/>
</dbReference>
<dbReference type="PANTHER" id="PTHR30329">
    <property type="entry name" value="STATOR ELEMENT OF FLAGELLAR MOTOR COMPLEX"/>
    <property type="match status" value="1"/>
</dbReference>
<dbReference type="AlphaFoldDB" id="A0A7S8FB51"/>
<feature type="compositionally biased region" description="Basic and acidic residues" evidence="2">
    <location>
        <begin position="268"/>
        <end position="278"/>
    </location>
</feature>
<dbReference type="Gene3D" id="1.10.287.1490">
    <property type="match status" value="1"/>
</dbReference>